<reference evidence="1 2" key="1">
    <citation type="journal article" date="2015" name="Fungal Genet. Biol.">
        <title>Evolution of novel wood decay mechanisms in Agaricales revealed by the genome sequences of Fistulina hepatica and Cylindrobasidium torrendii.</title>
        <authorList>
            <person name="Floudas D."/>
            <person name="Held B.W."/>
            <person name="Riley R."/>
            <person name="Nagy L.G."/>
            <person name="Koehler G."/>
            <person name="Ransdell A.S."/>
            <person name="Younus H."/>
            <person name="Chow J."/>
            <person name="Chiniquy J."/>
            <person name="Lipzen A."/>
            <person name="Tritt A."/>
            <person name="Sun H."/>
            <person name="Haridas S."/>
            <person name="LaButti K."/>
            <person name="Ohm R.A."/>
            <person name="Kues U."/>
            <person name="Blanchette R.A."/>
            <person name="Grigoriev I.V."/>
            <person name="Minto R.E."/>
            <person name="Hibbett D.S."/>
        </authorList>
    </citation>
    <scope>NUCLEOTIDE SEQUENCE [LARGE SCALE GENOMIC DNA]</scope>
    <source>
        <strain evidence="1 2">FP15055 ss-10</strain>
    </source>
</reference>
<dbReference type="AlphaFoldDB" id="A0A0D7B0U5"/>
<sequence length="317" mass="36214">MDPCVGVWTDIQFHNGIPFLESLKITCPYSHQLLVPPLFADAPALRKFTGAPSLVVRIALPWTQIVELNTHVYRTYDRIRTPEEKKCFFDIIAIAPLRLLASNDKTMDEFPNTGITKPDVEIAQLPPNWLPHFTLPALRKYIHRADAHLTTAPIREFILRSKCTLTHLDIRDANPSRQKAEALEALFKAVPQLQELELYIPSNPDDMDCLPLMLQPLKNKVILPELRVIRLRVSAVGYFPNSSLWCGHKCLLLHVGLSIVESKRKALWCMELDSRGLVWNRSEGVTLEEKLQARITNGRERLLKTADAMRIDLYLVE</sequence>
<evidence type="ECO:0000313" key="2">
    <source>
        <dbReference type="Proteomes" id="UP000054007"/>
    </source>
</evidence>
<keyword evidence="2" id="KW-1185">Reference proteome</keyword>
<organism evidence="1 2">
    <name type="scientific">Cylindrobasidium torrendii FP15055 ss-10</name>
    <dbReference type="NCBI Taxonomy" id="1314674"/>
    <lineage>
        <taxon>Eukaryota</taxon>
        <taxon>Fungi</taxon>
        <taxon>Dikarya</taxon>
        <taxon>Basidiomycota</taxon>
        <taxon>Agaricomycotina</taxon>
        <taxon>Agaricomycetes</taxon>
        <taxon>Agaricomycetidae</taxon>
        <taxon>Agaricales</taxon>
        <taxon>Marasmiineae</taxon>
        <taxon>Physalacriaceae</taxon>
        <taxon>Cylindrobasidium</taxon>
    </lineage>
</organism>
<evidence type="ECO:0000313" key="1">
    <source>
        <dbReference type="EMBL" id="KIY63759.1"/>
    </source>
</evidence>
<dbReference type="Proteomes" id="UP000054007">
    <property type="component" value="Unassembled WGS sequence"/>
</dbReference>
<name>A0A0D7B0U5_9AGAR</name>
<proteinExistence type="predicted"/>
<dbReference type="EMBL" id="KN880675">
    <property type="protein sequence ID" value="KIY63759.1"/>
    <property type="molecule type" value="Genomic_DNA"/>
</dbReference>
<accession>A0A0D7B0U5</accession>
<protein>
    <submittedName>
        <fullName evidence="1">Uncharacterized protein</fullName>
    </submittedName>
</protein>
<gene>
    <name evidence="1" type="ORF">CYLTODRAFT_126068</name>
</gene>